<dbReference type="InterPro" id="IPR028974">
    <property type="entry name" value="TSP_type-3_rpt"/>
</dbReference>
<keyword evidence="2" id="KW-0813">Transport</keyword>
<evidence type="ECO:0000256" key="7">
    <source>
        <dbReference type="ARBA" id="ARBA00023136"/>
    </source>
</evidence>
<dbReference type="PRINTS" id="PR01021">
    <property type="entry name" value="OMPADOMAIN"/>
</dbReference>
<keyword evidence="8" id="KW-0998">Cell outer membrane</keyword>
<dbReference type="InterPro" id="IPR011250">
    <property type="entry name" value="OMP/PagP_B-barrel"/>
</dbReference>
<name>A0A840ER39_9FLAO</name>
<dbReference type="GO" id="GO:0015288">
    <property type="term" value="F:porin activity"/>
    <property type="evidence" value="ECO:0007669"/>
    <property type="project" value="UniProtKB-KW"/>
</dbReference>
<dbReference type="GO" id="GO:0046930">
    <property type="term" value="C:pore complex"/>
    <property type="evidence" value="ECO:0007669"/>
    <property type="project" value="UniProtKB-KW"/>
</dbReference>
<evidence type="ECO:0000256" key="3">
    <source>
        <dbReference type="ARBA" id="ARBA00022452"/>
    </source>
</evidence>
<feature type="chain" id="PRO_5032784268" evidence="11">
    <location>
        <begin position="20"/>
        <end position="422"/>
    </location>
</feature>
<dbReference type="GO" id="GO:0006811">
    <property type="term" value="P:monoatomic ion transport"/>
    <property type="evidence" value="ECO:0007669"/>
    <property type="project" value="UniProtKB-KW"/>
</dbReference>
<dbReference type="PANTHER" id="PTHR30329:SF21">
    <property type="entry name" value="LIPOPROTEIN YIAD-RELATED"/>
    <property type="match status" value="1"/>
</dbReference>
<dbReference type="InterPro" id="IPR006665">
    <property type="entry name" value="OmpA-like"/>
</dbReference>
<dbReference type="SUPFAM" id="SSF103647">
    <property type="entry name" value="TSP type-3 repeat"/>
    <property type="match status" value="1"/>
</dbReference>
<evidence type="ECO:0000256" key="1">
    <source>
        <dbReference type="ARBA" id="ARBA00004571"/>
    </source>
</evidence>
<dbReference type="InterPro" id="IPR006664">
    <property type="entry name" value="OMP_bac"/>
</dbReference>
<dbReference type="EMBL" id="JACIFO010000006">
    <property type="protein sequence ID" value="MBB4119430.1"/>
    <property type="molecule type" value="Genomic_DNA"/>
</dbReference>
<dbReference type="PROSITE" id="PS01068">
    <property type="entry name" value="OMPA_1"/>
    <property type="match status" value="1"/>
</dbReference>
<dbReference type="InterPro" id="IPR036737">
    <property type="entry name" value="OmpA-like_sf"/>
</dbReference>
<dbReference type="RefSeq" id="WP_183477779.1">
    <property type="nucleotide sequence ID" value="NZ_JACIFO010000006.1"/>
</dbReference>
<keyword evidence="7 9" id="KW-0472">Membrane</keyword>
<feature type="region of interest" description="Disordered" evidence="10">
    <location>
        <begin position="244"/>
        <end position="266"/>
    </location>
</feature>
<dbReference type="GO" id="GO:0009279">
    <property type="term" value="C:cell outer membrane"/>
    <property type="evidence" value="ECO:0007669"/>
    <property type="project" value="UniProtKB-SubCell"/>
</dbReference>
<protein>
    <submittedName>
        <fullName evidence="13">OOP family OmpA-OmpF porin</fullName>
    </submittedName>
</protein>
<dbReference type="CDD" id="cd07185">
    <property type="entry name" value="OmpA_C-like"/>
    <property type="match status" value="1"/>
</dbReference>
<feature type="domain" description="OmpA-like" evidence="12">
    <location>
        <begin position="309"/>
        <end position="422"/>
    </location>
</feature>
<dbReference type="PANTHER" id="PTHR30329">
    <property type="entry name" value="STATOR ELEMENT OF FLAGELLAR MOTOR COMPLEX"/>
    <property type="match status" value="1"/>
</dbReference>
<dbReference type="GO" id="GO:0005509">
    <property type="term" value="F:calcium ion binding"/>
    <property type="evidence" value="ECO:0007669"/>
    <property type="project" value="InterPro"/>
</dbReference>
<feature type="signal peptide" evidence="11">
    <location>
        <begin position="1"/>
        <end position="19"/>
    </location>
</feature>
<dbReference type="InterPro" id="IPR050330">
    <property type="entry name" value="Bact_OuterMem_StrucFunc"/>
</dbReference>
<dbReference type="InterPro" id="IPR006690">
    <property type="entry name" value="OMPA-like_CS"/>
</dbReference>
<sequence>MKKLTLFFSLFLAAYGVQAQETNEGPKFDKWSIEVSAGLNKPVRHFTSGYYSATPSPWNADLGVRYMFNNKFGLKLDGGYYSLESADDSRDFESKYYRASLQGVVNAGNLLGFREWTNTFGLLVHAGAGVSMLDRDDAAKYSSGDDWMGHVIVGITPQVRLSNTIALTGDFSAIGNVRQSVSWDGNSKVHASGFDGFLTQGSIGITFYLGSAEKHADWVSEQSNFDEKLGEVENRLAKIENDMRDTDQDGVPDYLDREPNSTNGVAVDTKGRAIDKNGNGIPDELEGSLDSRYAKAGDVINNTGGANAIKDLINKGYVNVYFKFDSTQPETYSLEAINYLVKYMQENSSAKAELIGYTDEIGNADYNLSLSEKRAKKVYDILVAAGVDSSRLEHKGGGVDSSVNKSSKEARQLVRRVTFKLK</sequence>
<evidence type="ECO:0000256" key="8">
    <source>
        <dbReference type="ARBA" id="ARBA00023237"/>
    </source>
</evidence>
<evidence type="ECO:0000256" key="10">
    <source>
        <dbReference type="SAM" id="MobiDB-lite"/>
    </source>
</evidence>
<gene>
    <name evidence="13" type="ORF">GGR32_001728</name>
</gene>
<evidence type="ECO:0000256" key="2">
    <source>
        <dbReference type="ARBA" id="ARBA00022448"/>
    </source>
</evidence>
<evidence type="ECO:0000256" key="4">
    <source>
        <dbReference type="ARBA" id="ARBA00022692"/>
    </source>
</evidence>
<proteinExistence type="predicted"/>
<keyword evidence="3" id="KW-1134">Transmembrane beta strand</keyword>
<dbReference type="Proteomes" id="UP000553034">
    <property type="component" value="Unassembled WGS sequence"/>
</dbReference>
<evidence type="ECO:0000256" key="5">
    <source>
        <dbReference type="ARBA" id="ARBA00023065"/>
    </source>
</evidence>
<reference evidence="13 14" key="1">
    <citation type="submission" date="2020-08" db="EMBL/GenBank/DDBJ databases">
        <title>Genomic Encyclopedia of Type Strains, Phase IV (KMG-IV): sequencing the most valuable type-strain genomes for metagenomic binning, comparative biology and taxonomic classification.</title>
        <authorList>
            <person name="Goeker M."/>
        </authorList>
    </citation>
    <scope>NUCLEOTIDE SEQUENCE [LARGE SCALE GENOMIC DNA]</scope>
    <source>
        <strain evidence="13 14">DSM 29568</strain>
    </source>
</reference>
<evidence type="ECO:0000313" key="13">
    <source>
        <dbReference type="EMBL" id="MBB4119430.1"/>
    </source>
</evidence>
<evidence type="ECO:0000256" key="6">
    <source>
        <dbReference type="ARBA" id="ARBA00023114"/>
    </source>
</evidence>
<evidence type="ECO:0000256" key="9">
    <source>
        <dbReference type="PROSITE-ProRule" id="PRU00473"/>
    </source>
</evidence>
<dbReference type="AlphaFoldDB" id="A0A840ER39"/>
<accession>A0A840ER39</accession>
<dbReference type="Pfam" id="PF00691">
    <property type="entry name" value="OmpA"/>
    <property type="match status" value="1"/>
</dbReference>
<organism evidence="13 14">
    <name type="scientific">Mesonia hippocampi</name>
    <dbReference type="NCBI Taxonomy" id="1628250"/>
    <lineage>
        <taxon>Bacteria</taxon>
        <taxon>Pseudomonadati</taxon>
        <taxon>Bacteroidota</taxon>
        <taxon>Flavobacteriia</taxon>
        <taxon>Flavobacteriales</taxon>
        <taxon>Flavobacteriaceae</taxon>
        <taxon>Mesonia</taxon>
    </lineage>
</organism>
<dbReference type="SUPFAM" id="SSF103088">
    <property type="entry name" value="OmpA-like"/>
    <property type="match status" value="1"/>
</dbReference>
<dbReference type="Gene3D" id="2.40.160.20">
    <property type="match status" value="1"/>
</dbReference>
<comment type="subcellular location">
    <subcellularLocation>
        <location evidence="1">Cell outer membrane</location>
        <topology evidence="1">Multi-pass membrane protein</topology>
    </subcellularLocation>
</comment>
<evidence type="ECO:0000256" key="11">
    <source>
        <dbReference type="SAM" id="SignalP"/>
    </source>
</evidence>
<keyword evidence="14" id="KW-1185">Reference proteome</keyword>
<dbReference type="Gene3D" id="3.30.1330.60">
    <property type="entry name" value="OmpA-like domain"/>
    <property type="match status" value="1"/>
</dbReference>
<evidence type="ECO:0000259" key="12">
    <source>
        <dbReference type="PROSITE" id="PS51123"/>
    </source>
</evidence>
<keyword evidence="4" id="KW-0812">Transmembrane</keyword>
<dbReference type="PROSITE" id="PS51123">
    <property type="entry name" value="OMPA_2"/>
    <property type="match status" value="1"/>
</dbReference>
<keyword evidence="5" id="KW-0406">Ion transport</keyword>
<keyword evidence="6" id="KW-0626">Porin</keyword>
<dbReference type="SUPFAM" id="SSF56925">
    <property type="entry name" value="OMPA-like"/>
    <property type="match status" value="1"/>
</dbReference>
<comment type="caution">
    <text evidence="13">The sequence shown here is derived from an EMBL/GenBank/DDBJ whole genome shotgun (WGS) entry which is preliminary data.</text>
</comment>
<keyword evidence="11" id="KW-0732">Signal</keyword>
<evidence type="ECO:0000313" key="14">
    <source>
        <dbReference type="Proteomes" id="UP000553034"/>
    </source>
</evidence>